<dbReference type="RefSeq" id="WP_014559350.1">
    <property type="nucleotide sequence ID" value="NC_017464.1"/>
</dbReference>
<dbReference type="EMBL" id="CP003418">
    <property type="protein sequence ID" value="AFH48192.1"/>
    <property type="molecule type" value="Genomic_DNA"/>
</dbReference>
<dbReference type="Proteomes" id="UP000007394">
    <property type="component" value="Chromosome"/>
</dbReference>
<evidence type="ECO:0000313" key="3">
    <source>
        <dbReference type="Proteomes" id="UP000007394"/>
    </source>
</evidence>
<dbReference type="eggNOG" id="COG1215">
    <property type="taxonomic scope" value="Bacteria"/>
</dbReference>
<dbReference type="KEGG" id="ial:IALB_0480"/>
<dbReference type="AlphaFoldDB" id="I0AGT5"/>
<dbReference type="CDD" id="cd00761">
    <property type="entry name" value="Glyco_tranf_GTA_type"/>
    <property type="match status" value="1"/>
</dbReference>
<dbReference type="STRING" id="945713.IALB_0480"/>
<keyword evidence="3" id="KW-1185">Reference proteome</keyword>
<dbReference type="SUPFAM" id="SSF53448">
    <property type="entry name" value="Nucleotide-diphospho-sugar transferases"/>
    <property type="match status" value="1"/>
</dbReference>
<dbReference type="PATRIC" id="fig|945713.3.peg.479"/>
<dbReference type="InterPro" id="IPR019290">
    <property type="entry name" value="GlycosylTrfase-like_prok"/>
</dbReference>
<organism evidence="2 3">
    <name type="scientific">Ignavibacterium album (strain DSM 19864 / JCM 16511 / NBRC 101810 / Mat9-16)</name>
    <dbReference type="NCBI Taxonomy" id="945713"/>
    <lineage>
        <taxon>Bacteria</taxon>
        <taxon>Pseudomonadati</taxon>
        <taxon>Ignavibacteriota</taxon>
        <taxon>Ignavibacteria</taxon>
        <taxon>Ignavibacteriales</taxon>
        <taxon>Ignavibacteriaceae</taxon>
        <taxon>Ignavibacterium</taxon>
    </lineage>
</organism>
<evidence type="ECO:0000259" key="1">
    <source>
        <dbReference type="Pfam" id="PF10111"/>
    </source>
</evidence>
<dbReference type="InterPro" id="IPR029044">
    <property type="entry name" value="Nucleotide-diphossugar_trans"/>
</dbReference>
<dbReference type="Gene3D" id="3.90.550.10">
    <property type="entry name" value="Spore Coat Polysaccharide Biosynthesis Protein SpsA, Chain A"/>
    <property type="match status" value="1"/>
</dbReference>
<sequence length="438" mass="51493">MYSSDKLPDFVKRYLKKFSLPIWTISRDYKKLFQNIIVIPSLAEFEQLPHCLKSLEQNDESLLDKTLVLIVVNNSESADDEIKLNNKRTLQFLKSYNGTLNLSFIDAASKGKELPDKFAGVGLARKIGCDLALTKFDYSSDKKKIIFFLDADCIVSSDYLLKVTSEFHKKDLHSAVIEYEHHYSKNSPEAEAIICYEIFLRYHRLGLKFAKSYYDYHTIGSTIVCDTASYIKAGGMNKRKAGEDYYFLEKLAKLDKIFTISEALVYPSSRKSWRVPFGTGQRIIRHLSKKQNEYVAYNPESFRILKKWLNYFLDENVIDTKSILNKAREINSGLFYFLINQKFERDWERILKNNQSAEEIQKQKIYWFDAFKTLKLIHYLRDNGYPNINLFDAVDELLNRMKIKSDIDRHSEIPDIQIQEQYLLFLRKILRERFSDDN</sequence>
<accession>I0AGT5</accession>
<dbReference type="Pfam" id="PF10111">
    <property type="entry name" value="Glyco_tranf_2_2"/>
    <property type="match status" value="1"/>
</dbReference>
<protein>
    <recommendedName>
        <fullName evidence="1">Glycosyltransferase 2-like prokaryotic type domain-containing protein</fullName>
    </recommendedName>
</protein>
<proteinExistence type="predicted"/>
<reference evidence="2 3" key="1">
    <citation type="journal article" date="2012" name="Front. Microbiol.">
        <title>Complete genome of Ignavibacterium album, a metabolically versatile, flagellated, facultative anaerobe from the phylum Chlorobi.</title>
        <authorList>
            <person name="Liu Z."/>
            <person name="Frigaard N.-U."/>
            <person name="Vogl K."/>
            <person name="Iino T."/>
            <person name="Ohkuma M."/>
            <person name="Overmann J."/>
            <person name="Bryant D.A."/>
        </authorList>
    </citation>
    <scope>NUCLEOTIDE SEQUENCE [LARGE SCALE GENOMIC DNA]</scope>
    <source>
        <strain evidence="3">DSM 19864 / JCM 16511 / NBRC 101810 / Mat9-16</strain>
    </source>
</reference>
<gene>
    <name evidence="2" type="ordered locus">IALB_0480</name>
</gene>
<dbReference type="OrthoDB" id="5391853at2"/>
<feature type="domain" description="Glycosyltransferase 2-like prokaryotic type" evidence="1">
    <location>
        <begin position="142"/>
        <end position="305"/>
    </location>
</feature>
<dbReference type="HOGENOM" id="CLU_048229_0_0_10"/>
<name>I0AGT5_IGNAJ</name>
<evidence type="ECO:0000313" key="2">
    <source>
        <dbReference type="EMBL" id="AFH48192.1"/>
    </source>
</evidence>